<keyword evidence="2" id="KW-1185">Reference proteome</keyword>
<sequence>MTDSTRKHSYWNLRVIEFDAGEDSYSAVHEVYYEEDGRLRGYSANPAIVMWTPDDEPGAAHRALEKIQRALAEPPIKAKEFG</sequence>
<comment type="caution">
    <text evidence="1">The sequence shown here is derived from an EMBL/GenBank/DDBJ whole genome shotgun (WGS) entry which is preliminary data.</text>
</comment>
<reference evidence="1 2" key="1">
    <citation type="submission" date="2024-08" db="EMBL/GenBank/DDBJ databases">
        <authorList>
            <person name="Lu H."/>
        </authorList>
    </citation>
    <scope>NUCLEOTIDE SEQUENCE [LARGE SCALE GENOMIC DNA]</scope>
    <source>
        <strain evidence="1 2">BYS78W</strain>
    </source>
</reference>
<dbReference type="RefSeq" id="WP_394416004.1">
    <property type="nucleotide sequence ID" value="NZ_JBIGIC010000014.1"/>
</dbReference>
<dbReference type="EMBL" id="JBIGIC010000014">
    <property type="protein sequence ID" value="MFG6489607.1"/>
    <property type="molecule type" value="Genomic_DNA"/>
</dbReference>
<evidence type="ECO:0000313" key="2">
    <source>
        <dbReference type="Proteomes" id="UP001606134"/>
    </source>
</evidence>
<gene>
    <name evidence="1" type="ORF">ACG04R_23225</name>
</gene>
<proteinExistence type="predicted"/>
<name>A0ABW7HJE8_9BURK</name>
<dbReference type="Proteomes" id="UP001606134">
    <property type="component" value="Unassembled WGS sequence"/>
</dbReference>
<organism evidence="1 2">
    <name type="scientific">Pelomonas candidula</name>
    <dbReference type="NCBI Taxonomy" id="3299025"/>
    <lineage>
        <taxon>Bacteria</taxon>
        <taxon>Pseudomonadati</taxon>
        <taxon>Pseudomonadota</taxon>
        <taxon>Betaproteobacteria</taxon>
        <taxon>Burkholderiales</taxon>
        <taxon>Sphaerotilaceae</taxon>
        <taxon>Roseateles</taxon>
    </lineage>
</organism>
<accession>A0ABW7HJE8</accession>
<evidence type="ECO:0000313" key="1">
    <source>
        <dbReference type="EMBL" id="MFG6489607.1"/>
    </source>
</evidence>
<protein>
    <submittedName>
        <fullName evidence="1">Uncharacterized protein</fullName>
    </submittedName>
</protein>